<dbReference type="Gene3D" id="1.20.120.20">
    <property type="entry name" value="Apolipoprotein"/>
    <property type="match status" value="1"/>
</dbReference>
<dbReference type="AlphaFoldDB" id="A0A366M395"/>
<evidence type="ECO:0000313" key="2">
    <source>
        <dbReference type="Proteomes" id="UP000253303"/>
    </source>
</evidence>
<sequence>MNHAPAAELRKLAAEPFLEARADQLRSLADAVDEPAESERWCEVDLFAAFPPEETVRLVSHRPRWAGLLNALDLLQPVLVFLPIGITWLGLQRATTAYGEALKSGGAEIARRPFLEMWQQGFDGRLSGIWQFDRVALATLMAITLLIAVTLLERLLRRREENRAELQAVELRLRLRAALTEATLTLGQVRLASPARFQAELTKSAIEIGEVGSTLRRIQEQTVRSMEVSLESTRQAMESLLEATADIQAATWKLDEHVASATAATVDLTQTIDRTTYAIDKVGERAEAAMDQAGDRLGVLVADSTGRVRAAMEEATTRAGAAVRDTTKQLDGHVGELTKRVNELATVGNGISSALDGLHRAVADVTSMTQATMNQVGEQITGALNDTTSAVTHTFGNTGEEVRHALEGWADAVGDHASRIEIASDASGRTVRLLEELRDVPAALTQAIEEIPVSIRDVTSVELDHLRSAVGQLPLAVSRTVAEISPVIRKATEAELIDLSQAIGRLQDAVNQVGEVIVASALRDERDPT</sequence>
<protein>
    <submittedName>
        <fullName evidence="1">Uncharacterized protein</fullName>
    </submittedName>
</protein>
<name>A0A366M395_9ACTN</name>
<proteinExistence type="predicted"/>
<evidence type="ECO:0000313" key="1">
    <source>
        <dbReference type="EMBL" id="RBQ20059.1"/>
    </source>
</evidence>
<dbReference type="EMBL" id="QMEY01000003">
    <property type="protein sequence ID" value="RBQ20059.1"/>
    <property type="molecule type" value="Genomic_DNA"/>
</dbReference>
<comment type="caution">
    <text evidence="1">The sequence shown here is derived from an EMBL/GenBank/DDBJ whole genome shotgun (WGS) entry which is preliminary data.</text>
</comment>
<organism evidence="1 2">
    <name type="scientific">Spongiactinospora rosea</name>
    <dbReference type="NCBI Taxonomy" id="2248750"/>
    <lineage>
        <taxon>Bacteria</taxon>
        <taxon>Bacillati</taxon>
        <taxon>Actinomycetota</taxon>
        <taxon>Actinomycetes</taxon>
        <taxon>Streptosporangiales</taxon>
        <taxon>Streptosporangiaceae</taxon>
        <taxon>Spongiactinospora</taxon>
    </lineage>
</organism>
<dbReference type="SUPFAM" id="SSF58113">
    <property type="entry name" value="Apolipoprotein A-I"/>
    <property type="match status" value="1"/>
</dbReference>
<gene>
    <name evidence="1" type="ORF">DP939_09535</name>
</gene>
<accession>A0A366M395</accession>
<keyword evidence="2" id="KW-1185">Reference proteome</keyword>
<reference evidence="1 2" key="1">
    <citation type="submission" date="2018-06" db="EMBL/GenBank/DDBJ databases">
        <title>Sphaerisporangium craniellae sp. nov., isolated from a marine sponge in the South China Sea.</title>
        <authorList>
            <person name="Li L."/>
        </authorList>
    </citation>
    <scope>NUCLEOTIDE SEQUENCE [LARGE SCALE GENOMIC DNA]</scope>
    <source>
        <strain evidence="1 2">LHW63015</strain>
    </source>
</reference>
<dbReference type="Proteomes" id="UP000253303">
    <property type="component" value="Unassembled WGS sequence"/>
</dbReference>